<dbReference type="GO" id="GO:0003677">
    <property type="term" value="F:DNA binding"/>
    <property type="evidence" value="ECO:0007669"/>
    <property type="project" value="InterPro"/>
</dbReference>
<organism evidence="1 2">
    <name type="scientific">Algicella marina</name>
    <dbReference type="NCBI Taxonomy" id="2683284"/>
    <lineage>
        <taxon>Bacteria</taxon>
        <taxon>Pseudomonadati</taxon>
        <taxon>Pseudomonadota</taxon>
        <taxon>Alphaproteobacteria</taxon>
        <taxon>Rhodobacterales</taxon>
        <taxon>Paracoccaceae</taxon>
        <taxon>Algicella</taxon>
    </lineage>
</organism>
<dbReference type="EMBL" id="CP046620">
    <property type="protein sequence ID" value="QHQ34915.1"/>
    <property type="molecule type" value="Genomic_DNA"/>
</dbReference>
<reference evidence="1 2" key="1">
    <citation type="submission" date="2019-12" db="EMBL/GenBank/DDBJ databases">
        <title>Complete genome sequence of Algicella marina strain 9Alg 56(T) isolated from the red alga Tichocarpus crinitus.</title>
        <authorList>
            <person name="Kim S.-G."/>
            <person name="Nedashkovskaya O.I."/>
        </authorList>
    </citation>
    <scope>NUCLEOTIDE SEQUENCE [LARGE SCALE GENOMIC DNA]</scope>
    <source>
        <strain evidence="1 2">9Alg 56</strain>
    </source>
</reference>
<dbReference type="InterPro" id="IPR007459">
    <property type="entry name" value="DNA_pol3_chi"/>
</dbReference>
<dbReference type="PANTHER" id="PTHR38767:SF1">
    <property type="entry name" value="DNA POLYMERASE III SUBUNIT CHI"/>
    <property type="match status" value="1"/>
</dbReference>
<dbReference type="Gene3D" id="3.40.50.10110">
    <property type="entry name" value="DNA polymerase III subunit chi"/>
    <property type="match status" value="1"/>
</dbReference>
<protein>
    <submittedName>
        <fullName evidence="1">DNA polymerase III subunit chi</fullName>
    </submittedName>
</protein>
<name>A0A6P1SZG1_9RHOB</name>
<dbReference type="RefSeq" id="WP_161861481.1">
    <property type="nucleotide sequence ID" value="NZ_CP046620.1"/>
</dbReference>
<accession>A0A6P1SZG1</accession>
<sequence length="152" mass="16761">MGEVLFYHLSSTPLERTLPEILSRTLQRGWRAVVRTATPARLPSLDALLWSFDPGSFLPHDVAGGEVSADTPVYLTAGHEVPNSADVLLLVDGARIDIDEGRKFERVCLFFDGADETMLQSARADWMAVKSGGLAGKYWAQENGRWVEKAKT</sequence>
<dbReference type="Proteomes" id="UP000464495">
    <property type="component" value="Chromosome"/>
</dbReference>
<dbReference type="GO" id="GO:0006260">
    <property type="term" value="P:DNA replication"/>
    <property type="evidence" value="ECO:0007669"/>
    <property type="project" value="InterPro"/>
</dbReference>
<dbReference type="NCBIfam" id="NF004347">
    <property type="entry name" value="PRK05728.1-4"/>
    <property type="match status" value="1"/>
</dbReference>
<dbReference type="InterPro" id="IPR036768">
    <property type="entry name" value="PolIII_chi_sf"/>
</dbReference>
<dbReference type="SUPFAM" id="SSF102400">
    <property type="entry name" value="DNA polymerase III chi subunit"/>
    <property type="match status" value="1"/>
</dbReference>
<dbReference type="PANTHER" id="PTHR38767">
    <property type="entry name" value="DNA POLYMERASE III SUBUNIT CHI"/>
    <property type="match status" value="1"/>
</dbReference>
<keyword evidence="2" id="KW-1185">Reference proteome</keyword>
<dbReference type="AlphaFoldDB" id="A0A6P1SZG1"/>
<dbReference type="KEGG" id="amaq:GO499_06720"/>
<gene>
    <name evidence="1" type="ORF">GO499_06720</name>
</gene>
<evidence type="ECO:0000313" key="1">
    <source>
        <dbReference type="EMBL" id="QHQ34915.1"/>
    </source>
</evidence>
<dbReference type="Pfam" id="PF04364">
    <property type="entry name" value="DNA_pol3_chi"/>
    <property type="match status" value="1"/>
</dbReference>
<proteinExistence type="predicted"/>
<dbReference type="GO" id="GO:0032298">
    <property type="term" value="P:positive regulation of DNA-templated DNA replication initiation"/>
    <property type="evidence" value="ECO:0007669"/>
    <property type="project" value="TreeGrafter"/>
</dbReference>
<dbReference type="GO" id="GO:0003887">
    <property type="term" value="F:DNA-directed DNA polymerase activity"/>
    <property type="evidence" value="ECO:0007669"/>
    <property type="project" value="InterPro"/>
</dbReference>
<evidence type="ECO:0000313" key="2">
    <source>
        <dbReference type="Proteomes" id="UP000464495"/>
    </source>
</evidence>